<dbReference type="InterPro" id="IPR012337">
    <property type="entry name" value="RNaseH-like_sf"/>
</dbReference>
<dbReference type="Pfam" id="PF07727">
    <property type="entry name" value="RVT_2"/>
    <property type="match status" value="2"/>
</dbReference>
<sequence length="620" mass="71244">MNAGKQKPTKFWGEAVSTAAYILNRSPIKRLEGITPEEVWIGAKPNVTHLRIFGSICSRNIFGQPTHILKLYELESDQVSTNRDVICDENGSWTWNASSSKAKLRVLKEELIVAPTFNQDPGVIRSLYLKDQELFHDSVVTSKGELVHSTLIVEVESVKFDKAVAEKKWLKAMKEINSIMKNQTWELVDCPSNKKLIALKWVYKVKVNPKGEVVKHQVRLVAKGIDYGEFYALVARIKTIRLVVAIATNVDWSMHQLDLHSLMVHWKKFMCFNHMDLWLRVGFKKCTLEYEVYVKSWKNSVKLEKLIVCLYVDDLSITSISEATIVDFKRQMMNEFEMSDLGFLSYFLGIEFKITKYGTIMHQSKYAKDLLRKLNMQQSNPTGTPVEVGHILEKETNEELVDLTHYRKIVGCLRYLCNTRPNLSFSVGLIHRFMQEPRQSHLLTIKRILRYVQGTIDFGVLFPKGEDEAEPELIEYFDLDWCGDKSDKKKSTTGYIFFYGGALISWSSTKEHVVALSSCEGEYIAASKTACQAVWLEVQLLVDNKSTIDLARHPTTHGRSKHIETRFHFPREQVSNEKPRIEHCITEIQFADILTKALKLERFRCLRNSIGVVCVNATLN</sequence>
<feature type="non-terminal residue" evidence="2">
    <location>
        <position position="1"/>
    </location>
</feature>
<evidence type="ECO:0000313" key="2">
    <source>
        <dbReference type="EMBL" id="RDX93288.1"/>
    </source>
</evidence>
<keyword evidence="3" id="KW-1185">Reference proteome</keyword>
<organism evidence="2 3">
    <name type="scientific">Mucuna pruriens</name>
    <name type="common">Velvet bean</name>
    <name type="synonym">Dolichos pruriens</name>
    <dbReference type="NCBI Taxonomy" id="157652"/>
    <lineage>
        <taxon>Eukaryota</taxon>
        <taxon>Viridiplantae</taxon>
        <taxon>Streptophyta</taxon>
        <taxon>Embryophyta</taxon>
        <taxon>Tracheophyta</taxon>
        <taxon>Spermatophyta</taxon>
        <taxon>Magnoliopsida</taxon>
        <taxon>eudicotyledons</taxon>
        <taxon>Gunneridae</taxon>
        <taxon>Pentapetalae</taxon>
        <taxon>rosids</taxon>
        <taxon>fabids</taxon>
        <taxon>Fabales</taxon>
        <taxon>Fabaceae</taxon>
        <taxon>Papilionoideae</taxon>
        <taxon>50 kb inversion clade</taxon>
        <taxon>NPAAA clade</taxon>
        <taxon>indigoferoid/millettioid clade</taxon>
        <taxon>Phaseoleae</taxon>
        <taxon>Mucuna</taxon>
    </lineage>
</organism>
<dbReference type="SUPFAM" id="SSF56672">
    <property type="entry name" value="DNA/RNA polymerases"/>
    <property type="match status" value="1"/>
</dbReference>
<dbReference type="InterPro" id="IPR013103">
    <property type="entry name" value="RVT_2"/>
</dbReference>
<dbReference type="Proteomes" id="UP000257109">
    <property type="component" value="Unassembled WGS sequence"/>
</dbReference>
<proteinExistence type="predicted"/>
<accession>A0A371GRW3</accession>
<reference evidence="2" key="1">
    <citation type="submission" date="2018-05" db="EMBL/GenBank/DDBJ databases">
        <title>Draft genome of Mucuna pruriens seed.</title>
        <authorList>
            <person name="Nnadi N.E."/>
            <person name="Vos R."/>
            <person name="Hasami M.H."/>
            <person name="Devisetty U.K."/>
            <person name="Aguiy J.C."/>
        </authorList>
    </citation>
    <scope>NUCLEOTIDE SEQUENCE [LARGE SCALE GENOMIC DNA]</scope>
    <source>
        <strain evidence="2">JCA_2017</strain>
    </source>
</reference>
<comment type="caution">
    <text evidence="2">The sequence shown here is derived from an EMBL/GenBank/DDBJ whole genome shotgun (WGS) entry which is preliminary data.</text>
</comment>
<gene>
    <name evidence="2" type="ORF">CR513_24475</name>
</gene>
<dbReference type="PANTHER" id="PTHR11439:SF515">
    <property type="entry name" value="GAG-POL POLYPROTEIN"/>
    <property type="match status" value="1"/>
</dbReference>
<dbReference type="PANTHER" id="PTHR11439">
    <property type="entry name" value="GAG-POL-RELATED RETROTRANSPOSON"/>
    <property type="match status" value="1"/>
</dbReference>
<feature type="domain" description="Reverse transcriptase Ty1/copia-type" evidence="1">
    <location>
        <begin position="280"/>
        <end position="387"/>
    </location>
</feature>
<evidence type="ECO:0000313" key="3">
    <source>
        <dbReference type="Proteomes" id="UP000257109"/>
    </source>
</evidence>
<name>A0A371GRW3_MUCPR</name>
<dbReference type="InterPro" id="IPR043502">
    <property type="entry name" value="DNA/RNA_pol_sf"/>
</dbReference>
<dbReference type="CDD" id="cd09272">
    <property type="entry name" value="RNase_HI_RT_Ty1"/>
    <property type="match status" value="1"/>
</dbReference>
<dbReference type="SUPFAM" id="SSF53098">
    <property type="entry name" value="Ribonuclease H-like"/>
    <property type="match status" value="1"/>
</dbReference>
<protein>
    <recommendedName>
        <fullName evidence="1">Reverse transcriptase Ty1/copia-type domain-containing protein</fullName>
    </recommendedName>
</protein>
<feature type="domain" description="Reverse transcriptase Ty1/copia-type" evidence="1">
    <location>
        <begin position="182"/>
        <end position="265"/>
    </location>
</feature>
<dbReference type="EMBL" id="QJKJ01004649">
    <property type="protein sequence ID" value="RDX93288.1"/>
    <property type="molecule type" value="Genomic_DNA"/>
</dbReference>
<evidence type="ECO:0000259" key="1">
    <source>
        <dbReference type="Pfam" id="PF07727"/>
    </source>
</evidence>
<dbReference type="AlphaFoldDB" id="A0A371GRW3"/>
<dbReference type="OrthoDB" id="1688654at2759"/>